<feature type="transmembrane region" description="Helical" evidence="2">
    <location>
        <begin position="100"/>
        <end position="120"/>
    </location>
</feature>
<protein>
    <recommendedName>
        <fullName evidence="5">ATP synthase protein I</fullName>
    </recommendedName>
</protein>
<feature type="transmembrane region" description="Helical" evidence="2">
    <location>
        <begin position="41"/>
        <end position="65"/>
    </location>
</feature>
<evidence type="ECO:0008006" key="5">
    <source>
        <dbReference type="Google" id="ProtNLM"/>
    </source>
</evidence>
<dbReference type="Proteomes" id="UP000791080">
    <property type="component" value="Unassembled WGS sequence"/>
</dbReference>
<proteinExistence type="predicted"/>
<reference evidence="3 4" key="2">
    <citation type="submission" date="2022-06" db="EMBL/GenBank/DDBJ databases">
        <title>Genomic Encyclopedia of Type Strains, Phase I: the one thousand microbial genomes (KMG-I) project.</title>
        <authorList>
            <person name="Kyrpides N."/>
        </authorList>
    </citation>
    <scope>NUCLEOTIDE SEQUENCE [LARGE SCALE GENOMIC DNA]</scope>
    <source>
        <strain evidence="3 4">DSM 43889</strain>
    </source>
</reference>
<dbReference type="EMBL" id="AUBJ02000001">
    <property type="protein sequence ID" value="MCP2334015.1"/>
    <property type="molecule type" value="Genomic_DNA"/>
</dbReference>
<gene>
    <name evidence="3" type="ORF">G443_004285</name>
</gene>
<keyword evidence="2" id="KW-0812">Transmembrane</keyword>
<keyword evidence="4" id="KW-1185">Reference proteome</keyword>
<evidence type="ECO:0000313" key="3">
    <source>
        <dbReference type="EMBL" id="MCP2334015.1"/>
    </source>
</evidence>
<feature type="compositionally biased region" description="Polar residues" evidence="1">
    <location>
        <begin position="165"/>
        <end position="174"/>
    </location>
</feature>
<keyword evidence="2" id="KW-1133">Transmembrane helix</keyword>
<comment type="caution">
    <text evidence="3">The sequence shown here is derived from an EMBL/GenBank/DDBJ whole genome shotgun (WGS) entry which is preliminary data.</text>
</comment>
<sequence length="174" mass="17680">MKAATVAGTLRSALRQALLALGVGTPVLLGAGWLVDGVPGVWGAAIGIALAAGFMLVTTVVSVMTASASPTVMAAAVLGSWLGKMIVLFVVLALLRNEDFYSRIVLFGVVVLTVIGVMAVQTRVILTSRVPYVDTTTPSSEPDTGDEPARPGVAPEGSDAVDTAPATSRSGSDQ</sequence>
<dbReference type="RefSeq" id="WP_211237509.1">
    <property type="nucleotide sequence ID" value="NZ_AUBJ02000001.1"/>
</dbReference>
<evidence type="ECO:0000313" key="4">
    <source>
        <dbReference type="Proteomes" id="UP000791080"/>
    </source>
</evidence>
<evidence type="ECO:0000256" key="2">
    <source>
        <dbReference type="SAM" id="Phobius"/>
    </source>
</evidence>
<name>A0ABT1JNB1_ACTCY</name>
<organism evidence="3 4">
    <name type="scientific">Actinoalloteichus caeruleus DSM 43889</name>
    <dbReference type="NCBI Taxonomy" id="1120930"/>
    <lineage>
        <taxon>Bacteria</taxon>
        <taxon>Bacillati</taxon>
        <taxon>Actinomycetota</taxon>
        <taxon>Actinomycetes</taxon>
        <taxon>Pseudonocardiales</taxon>
        <taxon>Pseudonocardiaceae</taxon>
        <taxon>Actinoalloteichus</taxon>
        <taxon>Actinoalloteichus cyanogriseus</taxon>
    </lineage>
</organism>
<accession>A0ABT1JNB1</accession>
<keyword evidence="2" id="KW-0472">Membrane</keyword>
<feature type="transmembrane region" description="Helical" evidence="2">
    <location>
        <begin position="72"/>
        <end position="94"/>
    </location>
</feature>
<feature type="region of interest" description="Disordered" evidence="1">
    <location>
        <begin position="135"/>
        <end position="174"/>
    </location>
</feature>
<reference evidence="3 4" key="1">
    <citation type="submission" date="2013-07" db="EMBL/GenBank/DDBJ databases">
        <authorList>
            <consortium name="DOE Joint Genome Institute"/>
            <person name="Reeve W."/>
            <person name="Huntemann M."/>
            <person name="Han J."/>
            <person name="Chen A."/>
            <person name="Kyrpides N."/>
            <person name="Mavromatis K."/>
            <person name="Markowitz V."/>
            <person name="Palaniappan K."/>
            <person name="Ivanova N."/>
            <person name="Schaumberg A."/>
            <person name="Pati A."/>
            <person name="Liolios K."/>
            <person name="Nordberg H.P."/>
            <person name="Cantor M.N."/>
            <person name="Hua S.X."/>
            <person name="Woyke T."/>
        </authorList>
    </citation>
    <scope>NUCLEOTIDE SEQUENCE [LARGE SCALE GENOMIC DNA]</scope>
    <source>
        <strain evidence="3 4">DSM 43889</strain>
    </source>
</reference>
<evidence type="ECO:0000256" key="1">
    <source>
        <dbReference type="SAM" id="MobiDB-lite"/>
    </source>
</evidence>
<feature type="transmembrane region" description="Helical" evidence="2">
    <location>
        <begin position="12"/>
        <end position="35"/>
    </location>
</feature>